<reference evidence="3 4" key="1">
    <citation type="submission" date="2018-06" db="EMBL/GenBank/DDBJ databases">
        <title>Genomic Encyclopedia of Type Strains, Phase III (KMG-III): the genomes of soil and plant-associated and newly described type strains.</title>
        <authorList>
            <person name="Whitman W."/>
        </authorList>
    </citation>
    <scope>NUCLEOTIDE SEQUENCE [LARGE SCALE GENOMIC DNA]</scope>
    <source>
        <strain evidence="3 4">CECT 9025</strain>
    </source>
</reference>
<feature type="compositionally biased region" description="Low complexity" evidence="1">
    <location>
        <begin position="187"/>
        <end position="203"/>
    </location>
</feature>
<gene>
    <name evidence="3" type="ORF">DFP88_1192</name>
</gene>
<evidence type="ECO:0000256" key="1">
    <source>
        <dbReference type="SAM" id="MobiDB-lite"/>
    </source>
</evidence>
<keyword evidence="4" id="KW-1185">Reference proteome</keyword>
<proteinExistence type="predicted"/>
<dbReference type="RefSeq" id="WP_110815817.1">
    <property type="nucleotide sequence ID" value="NZ_QJTE01000019.1"/>
</dbReference>
<comment type="caution">
    <text evidence="3">The sequence shown here is derived from an EMBL/GenBank/DDBJ whole genome shotgun (WGS) entry which is preliminary data.</text>
</comment>
<dbReference type="Proteomes" id="UP000248311">
    <property type="component" value="Unassembled WGS sequence"/>
</dbReference>
<organism evidence="3 4">
    <name type="scientific">Pseudoroseicyclus aestuarii</name>
    <dbReference type="NCBI Taxonomy" id="1795041"/>
    <lineage>
        <taxon>Bacteria</taxon>
        <taxon>Pseudomonadati</taxon>
        <taxon>Pseudomonadota</taxon>
        <taxon>Alphaproteobacteria</taxon>
        <taxon>Rhodobacterales</taxon>
        <taxon>Paracoccaceae</taxon>
        <taxon>Pseudoroseicyclus</taxon>
    </lineage>
</organism>
<dbReference type="AlphaFoldDB" id="A0A318SS17"/>
<feature type="region of interest" description="Disordered" evidence="1">
    <location>
        <begin position="164"/>
        <end position="221"/>
    </location>
</feature>
<protein>
    <submittedName>
        <fullName evidence="3">Uncharacterized protein DUF1937</fullName>
    </submittedName>
</protein>
<evidence type="ECO:0000313" key="4">
    <source>
        <dbReference type="Proteomes" id="UP000248311"/>
    </source>
</evidence>
<evidence type="ECO:0000313" key="3">
    <source>
        <dbReference type="EMBL" id="PYE80373.1"/>
    </source>
</evidence>
<feature type="compositionally biased region" description="Pro residues" evidence="1">
    <location>
        <begin position="167"/>
        <end position="181"/>
    </location>
</feature>
<dbReference type="OrthoDB" id="7857621at2"/>
<dbReference type="InterPro" id="IPR015235">
    <property type="entry name" value="DUF1937"/>
</dbReference>
<dbReference type="Pfam" id="PF09152">
    <property type="entry name" value="DUF1937"/>
    <property type="match status" value="1"/>
</dbReference>
<evidence type="ECO:0000259" key="2">
    <source>
        <dbReference type="Pfam" id="PF09152"/>
    </source>
</evidence>
<sequence length="221" mass="23665">MSMHHRLPRDPDWPQLCARYTGSGLLQRDVALIDAAQLLRGSLAYLATPYTRQSTDDGGRWCPSSSSLAADAAAGWTSRFACAGVTAVSPVVQADAMLQRDPWSDALDPLDETFWSVWCRPLLARCDAVVIPPLPGWEQSAGIWAAARAAVTRQTRVILIAAEPEGPESPAPFSDAPPPLPTTHFPTVSASASRTSAPSAASRVPRRQPVPEYQQPEGGTP</sequence>
<dbReference type="EMBL" id="QJTE01000019">
    <property type="protein sequence ID" value="PYE80373.1"/>
    <property type="molecule type" value="Genomic_DNA"/>
</dbReference>
<accession>A0A318SS17</accession>
<name>A0A318SS17_9RHOB</name>
<dbReference type="SUPFAM" id="SSF52309">
    <property type="entry name" value="N-(deoxy)ribosyltransferase-like"/>
    <property type="match status" value="1"/>
</dbReference>
<dbReference type="Gene3D" id="3.40.50.10400">
    <property type="entry name" value="Hypothetical protein PA1492"/>
    <property type="match status" value="1"/>
</dbReference>
<feature type="domain" description="DUF1937" evidence="2">
    <location>
        <begin position="44"/>
        <end position="160"/>
    </location>
</feature>